<keyword evidence="3 6" id="KW-0378">Hydrolase</keyword>
<evidence type="ECO:0000256" key="1">
    <source>
        <dbReference type="ARBA" id="ARBA00022670"/>
    </source>
</evidence>
<keyword evidence="2" id="KW-0479">Metal-binding</keyword>
<keyword evidence="10" id="KW-1185">Reference proteome</keyword>
<dbReference type="RefSeq" id="WP_380050415.1">
    <property type="nucleotide sequence ID" value="NZ_JBHLTC010000028.1"/>
</dbReference>
<evidence type="ECO:0000313" key="10">
    <source>
        <dbReference type="Proteomes" id="UP001589890"/>
    </source>
</evidence>
<protein>
    <submittedName>
        <fullName evidence="9">M48 family metalloprotease</fullName>
        <ecNumber evidence="9">3.4.24.-</ecNumber>
    </submittedName>
</protein>
<evidence type="ECO:0000256" key="4">
    <source>
        <dbReference type="ARBA" id="ARBA00022833"/>
    </source>
</evidence>
<gene>
    <name evidence="9" type="ORF">ACFFGN_21155</name>
</gene>
<evidence type="ECO:0000256" key="7">
    <source>
        <dbReference type="SAM" id="MobiDB-lite"/>
    </source>
</evidence>
<dbReference type="Gene3D" id="3.30.2010.10">
    <property type="entry name" value="Metalloproteases ('zincins'), catalytic domain"/>
    <property type="match status" value="1"/>
</dbReference>
<dbReference type="GO" id="GO:0008237">
    <property type="term" value="F:metallopeptidase activity"/>
    <property type="evidence" value="ECO:0007669"/>
    <property type="project" value="UniProtKB-KW"/>
</dbReference>
<dbReference type="Proteomes" id="UP001589890">
    <property type="component" value="Unassembled WGS sequence"/>
</dbReference>
<name>A0ABV6QRH1_9ACTN</name>
<comment type="caution">
    <text evidence="9">The sequence shown here is derived from an EMBL/GenBank/DDBJ whole genome shotgun (WGS) entry which is preliminary data.</text>
</comment>
<organism evidence="9 10">
    <name type="scientific">Kribbella deserti</name>
    <dbReference type="NCBI Taxonomy" id="1926257"/>
    <lineage>
        <taxon>Bacteria</taxon>
        <taxon>Bacillati</taxon>
        <taxon>Actinomycetota</taxon>
        <taxon>Actinomycetes</taxon>
        <taxon>Propionibacteriales</taxon>
        <taxon>Kribbellaceae</taxon>
        <taxon>Kribbella</taxon>
    </lineage>
</organism>
<evidence type="ECO:0000259" key="8">
    <source>
        <dbReference type="Pfam" id="PF01435"/>
    </source>
</evidence>
<keyword evidence="5 6" id="KW-0482">Metalloprotease</keyword>
<evidence type="ECO:0000313" key="9">
    <source>
        <dbReference type="EMBL" id="MFC0626601.1"/>
    </source>
</evidence>
<evidence type="ECO:0000256" key="2">
    <source>
        <dbReference type="ARBA" id="ARBA00022723"/>
    </source>
</evidence>
<evidence type="ECO:0000256" key="3">
    <source>
        <dbReference type="ARBA" id="ARBA00022801"/>
    </source>
</evidence>
<feature type="region of interest" description="Disordered" evidence="7">
    <location>
        <begin position="34"/>
        <end position="57"/>
    </location>
</feature>
<dbReference type="Pfam" id="PF01435">
    <property type="entry name" value="Peptidase_M48"/>
    <property type="match status" value="1"/>
</dbReference>
<evidence type="ECO:0000256" key="5">
    <source>
        <dbReference type="ARBA" id="ARBA00023049"/>
    </source>
</evidence>
<proteinExistence type="inferred from homology"/>
<comment type="similarity">
    <text evidence="6">Belongs to the peptidase M48 family.</text>
</comment>
<dbReference type="InterPro" id="IPR001915">
    <property type="entry name" value="Peptidase_M48"/>
</dbReference>
<comment type="cofactor">
    <cofactor evidence="6">
        <name>Zn(2+)</name>
        <dbReference type="ChEBI" id="CHEBI:29105"/>
    </cofactor>
    <text evidence="6">Binds 1 zinc ion per subunit.</text>
</comment>
<dbReference type="EMBL" id="JBHLTC010000028">
    <property type="protein sequence ID" value="MFC0626601.1"/>
    <property type="molecule type" value="Genomic_DNA"/>
</dbReference>
<keyword evidence="4 6" id="KW-0862">Zinc</keyword>
<dbReference type="EC" id="3.4.24.-" evidence="9"/>
<reference evidence="9 10" key="1">
    <citation type="submission" date="2024-09" db="EMBL/GenBank/DDBJ databases">
        <authorList>
            <person name="Sun Q."/>
            <person name="Mori K."/>
        </authorList>
    </citation>
    <scope>NUCLEOTIDE SEQUENCE [LARGE SCALE GENOMIC DNA]</scope>
    <source>
        <strain evidence="9 10">CGMCC 1.15906</strain>
    </source>
</reference>
<feature type="domain" description="Peptidase M48" evidence="8">
    <location>
        <begin position="76"/>
        <end position="144"/>
    </location>
</feature>
<evidence type="ECO:0000256" key="6">
    <source>
        <dbReference type="RuleBase" id="RU003983"/>
    </source>
</evidence>
<accession>A0ABV6QRH1</accession>
<sequence>MSEIALAPLAYHRAVLAHVRRTDEAAWRSLHGRLGTPAAEPDDGHGGNSGTATVDDRGLPESLLRNAYRLEPAGHPELHEAARRAGTALGLTGPVEFFQVQGGPANASLLYQPDHTVILFSGSLLDLLDHDELTAICGHELAHQLLWTLDDGAYLAVDRLLDAAAGDARTPPQYLETGRRWAMACELFADRGALTACGNLATTVRALLKVQTGLAQVDPDAYLRQAAEVDLSSGSRGTSHPEGVARAWALRGWLAGEDVEGVVTGPLDVDAPDVLDAAMLRELAGRFASHVAAESELSSPVVATHAAAFFDPPPAELPTPAGPFPRFDEPLAMRPVDGLPMPRPRALTPATQRFLGYLLLDLATADPDTGDAGLSAAIRIARQAGLSTFEDLADDELGWSDKRRAELVAAASVERLW</sequence>
<keyword evidence="1 6" id="KW-0645">Protease</keyword>